<organism evidence="2 3">
    <name type="scientific">Candidatus Thermofonsia Clade 1 bacterium</name>
    <dbReference type="NCBI Taxonomy" id="2364210"/>
    <lineage>
        <taxon>Bacteria</taxon>
        <taxon>Bacillati</taxon>
        <taxon>Chloroflexota</taxon>
        <taxon>Candidatus Thermofontia</taxon>
        <taxon>Candidatus Thermofonsia Clade 1</taxon>
    </lineage>
</organism>
<sequence>MFLRRLRGLNSANLPRVTIAQRVVDKIVANALVYETETGESLIGFALPQSGRPEPDLYVLDTIAPDASAVRASTYFEQGDDLQGDIFNWFYDNWETMRVRMRTINSNGTLPKWDAPLCHLGDWHKHPGTLVEPSWGDTSTARNHINDRQAGTPQLLVILATLWDRSYADQPEAEAMAAETDDETPEELKPEGSEAQPLLVPVDENGLVRIDVWYMSRTIRRFRRLTPIVVPNAELPELPPLSWHLAHPERLRSEVESLNQAGYAVSLEQYDTDRVPPLEICFSLARRESQHVIILITEVDYPAHMPRVRLTAMSALRDLPEEANLFDRLWNASQPLPQSAYPLWSWTERHRLIDLVREVEARLAEGKVR</sequence>
<feature type="region of interest" description="Disordered" evidence="1">
    <location>
        <begin position="172"/>
        <end position="193"/>
    </location>
</feature>
<dbReference type="Proteomes" id="UP000229681">
    <property type="component" value="Unassembled WGS sequence"/>
</dbReference>
<evidence type="ECO:0000313" key="2">
    <source>
        <dbReference type="EMBL" id="PJF37294.1"/>
    </source>
</evidence>
<evidence type="ECO:0000313" key="3">
    <source>
        <dbReference type="Proteomes" id="UP000229681"/>
    </source>
</evidence>
<proteinExistence type="predicted"/>
<gene>
    <name evidence="2" type="ORF">CUN49_01170</name>
</gene>
<evidence type="ECO:0000256" key="1">
    <source>
        <dbReference type="SAM" id="MobiDB-lite"/>
    </source>
</evidence>
<comment type="caution">
    <text evidence="2">The sequence shown here is derived from an EMBL/GenBank/DDBJ whole genome shotgun (WGS) entry which is preliminary data.</text>
</comment>
<dbReference type="AlphaFoldDB" id="A0A2M8PIB4"/>
<reference evidence="2 3" key="1">
    <citation type="submission" date="2017-11" db="EMBL/GenBank/DDBJ databases">
        <title>Evolution of Phototrophy in the Chloroflexi Phylum Driven by Horizontal Gene Transfer.</title>
        <authorList>
            <person name="Ward L.M."/>
            <person name="Hemp J."/>
            <person name="Shih P.M."/>
            <person name="Mcglynn S.E."/>
            <person name="Fischer W."/>
        </authorList>
    </citation>
    <scope>NUCLEOTIDE SEQUENCE [LARGE SCALE GENOMIC DNA]</scope>
    <source>
        <strain evidence="2">JP3_13</strain>
    </source>
</reference>
<protein>
    <submittedName>
        <fullName evidence="2">Uncharacterized protein</fullName>
    </submittedName>
</protein>
<accession>A0A2M8PIB4</accession>
<name>A0A2M8PIB4_9CHLR</name>
<dbReference type="EMBL" id="PGTM01000007">
    <property type="protein sequence ID" value="PJF37294.1"/>
    <property type="molecule type" value="Genomic_DNA"/>
</dbReference>